<dbReference type="Gene3D" id="4.10.410.60">
    <property type="match status" value="1"/>
</dbReference>
<accession>A0A8H3KZY4</accession>
<dbReference type="Pfam" id="PF01632">
    <property type="entry name" value="Ribosomal_L35p"/>
    <property type="match status" value="1"/>
</dbReference>
<reference evidence="5" key="1">
    <citation type="submission" date="2019-10" db="EMBL/GenBank/DDBJ databases">
        <title>Conservation and host-specific expression of non-tandemly repeated heterogenous ribosome RNA gene in arbuscular mycorrhizal fungi.</title>
        <authorList>
            <person name="Maeda T."/>
            <person name="Kobayashi Y."/>
            <person name="Nakagawa T."/>
            <person name="Ezawa T."/>
            <person name="Yamaguchi K."/>
            <person name="Bino T."/>
            <person name="Nishimoto Y."/>
            <person name="Shigenobu S."/>
            <person name="Kawaguchi M."/>
        </authorList>
    </citation>
    <scope>NUCLEOTIDE SEQUENCE</scope>
    <source>
        <strain evidence="5">HR1</strain>
    </source>
</reference>
<keyword evidence="2 4" id="KW-0689">Ribosomal protein</keyword>
<dbReference type="InterPro" id="IPR021137">
    <property type="entry name" value="Ribosomal_bL35-like"/>
</dbReference>
<evidence type="ECO:0000256" key="1">
    <source>
        <dbReference type="ARBA" id="ARBA00006598"/>
    </source>
</evidence>
<dbReference type="PANTHER" id="PTHR33343:SF1">
    <property type="entry name" value="LARGE RIBOSOMAL SUBUNIT PROTEIN BL35M"/>
    <property type="match status" value="1"/>
</dbReference>
<dbReference type="PRINTS" id="PR00064">
    <property type="entry name" value="RIBOSOMALL35"/>
</dbReference>
<evidence type="ECO:0000256" key="3">
    <source>
        <dbReference type="ARBA" id="ARBA00023274"/>
    </source>
</evidence>
<sequence length="154" mass="17917">MSFLFNFDISLCLGQRVFLSSVTTRGSIKPLFYNFNFIKPFSVKITQNSLLTNYTTQKNVFQISSLNTRFTIKPPIGTIFDNNHPIRFKSYKMKTHSGAKKRFRVLRNGKFKRFKAGKRHLNTGVSRSKIRFLSNPAYSHPSQMNHLKKLMPYA</sequence>
<dbReference type="GO" id="GO:0015934">
    <property type="term" value="C:large ribosomal subunit"/>
    <property type="evidence" value="ECO:0007669"/>
    <property type="project" value="TreeGrafter"/>
</dbReference>
<evidence type="ECO:0000313" key="5">
    <source>
        <dbReference type="EMBL" id="GES77531.1"/>
    </source>
</evidence>
<evidence type="ECO:0000256" key="2">
    <source>
        <dbReference type="ARBA" id="ARBA00022980"/>
    </source>
</evidence>
<name>A0A8H3KZY4_9GLOM</name>
<dbReference type="AlphaFoldDB" id="A0A8H3KZY4"/>
<dbReference type="NCBIfam" id="TIGR00001">
    <property type="entry name" value="rpmI_bact"/>
    <property type="match status" value="1"/>
</dbReference>
<comment type="similarity">
    <text evidence="1 4">Belongs to the bacterial ribosomal protein bL35 family.</text>
</comment>
<dbReference type="Proteomes" id="UP000615446">
    <property type="component" value="Unassembled WGS sequence"/>
</dbReference>
<evidence type="ECO:0000256" key="4">
    <source>
        <dbReference type="RuleBase" id="RU000568"/>
    </source>
</evidence>
<dbReference type="PROSITE" id="PS00936">
    <property type="entry name" value="RIBOSOMAL_L35"/>
    <property type="match status" value="1"/>
</dbReference>
<evidence type="ECO:0000313" key="6">
    <source>
        <dbReference type="Proteomes" id="UP000615446"/>
    </source>
</evidence>
<keyword evidence="3 4" id="KW-0687">Ribonucleoprotein</keyword>
<dbReference type="EMBL" id="BLAL01000030">
    <property type="protein sequence ID" value="GES77531.1"/>
    <property type="molecule type" value="Genomic_DNA"/>
</dbReference>
<dbReference type="FunFam" id="4.10.410.60:FF:000001">
    <property type="entry name" value="50S ribosomal protein L35"/>
    <property type="match status" value="1"/>
</dbReference>
<dbReference type="InterPro" id="IPR001706">
    <property type="entry name" value="Ribosomal_bL35"/>
</dbReference>
<protein>
    <recommendedName>
        <fullName evidence="4">50S ribosomal protein L35</fullName>
    </recommendedName>
</protein>
<dbReference type="OrthoDB" id="162638at2759"/>
<dbReference type="HAMAP" id="MF_00514">
    <property type="entry name" value="Ribosomal_bL35"/>
    <property type="match status" value="1"/>
</dbReference>
<comment type="caution">
    <text evidence="5">The sequence shown here is derived from an EMBL/GenBank/DDBJ whole genome shotgun (WGS) entry which is preliminary data.</text>
</comment>
<organism evidence="5 6">
    <name type="scientific">Rhizophagus clarus</name>
    <dbReference type="NCBI Taxonomy" id="94130"/>
    <lineage>
        <taxon>Eukaryota</taxon>
        <taxon>Fungi</taxon>
        <taxon>Fungi incertae sedis</taxon>
        <taxon>Mucoromycota</taxon>
        <taxon>Glomeromycotina</taxon>
        <taxon>Glomeromycetes</taxon>
        <taxon>Glomerales</taxon>
        <taxon>Glomeraceae</taxon>
        <taxon>Rhizophagus</taxon>
    </lineage>
</organism>
<dbReference type="GO" id="GO:0003735">
    <property type="term" value="F:structural constituent of ribosome"/>
    <property type="evidence" value="ECO:0007669"/>
    <property type="project" value="InterPro"/>
</dbReference>
<dbReference type="InterPro" id="IPR037229">
    <property type="entry name" value="Ribosomal_bL35_sf"/>
</dbReference>
<dbReference type="InterPro" id="IPR018265">
    <property type="entry name" value="Ribosomal_bL35_CS"/>
</dbReference>
<dbReference type="SUPFAM" id="SSF143034">
    <property type="entry name" value="L35p-like"/>
    <property type="match status" value="1"/>
</dbReference>
<dbReference type="PANTHER" id="PTHR33343">
    <property type="entry name" value="54S RIBOSOMAL PROTEIN BL35M"/>
    <property type="match status" value="1"/>
</dbReference>
<dbReference type="GO" id="GO:0006412">
    <property type="term" value="P:translation"/>
    <property type="evidence" value="ECO:0007669"/>
    <property type="project" value="InterPro"/>
</dbReference>
<gene>
    <name evidence="5" type="ORF">RCL2_000489400</name>
</gene>
<proteinExistence type="inferred from homology"/>